<sequence length="125" mass="14105">MKEVLHRLPHLLIYHFLFRIITGDETWAHNFIPETTPASMMWKHPSSFVTKTFKASHSAGKDVPTVSLTDILIHFFTSGTINAACYHNTLTKLMSSIRCKRPGLLSLAVLFLDDNAIDGHRFLPG</sequence>
<reference evidence="1 2" key="1">
    <citation type="journal article" date="2019" name="Sci. Rep.">
        <title>Orb-weaving spider Araneus ventricosus genome elucidates the spidroin gene catalogue.</title>
        <authorList>
            <person name="Kono N."/>
            <person name="Nakamura H."/>
            <person name="Ohtoshi R."/>
            <person name="Moran D.A.P."/>
            <person name="Shinohara A."/>
            <person name="Yoshida Y."/>
            <person name="Fujiwara M."/>
            <person name="Mori M."/>
            <person name="Tomita M."/>
            <person name="Arakawa K."/>
        </authorList>
    </citation>
    <scope>NUCLEOTIDE SEQUENCE [LARGE SCALE GENOMIC DNA]</scope>
</reference>
<dbReference type="AlphaFoldDB" id="A0A4Y2EKT8"/>
<dbReference type="GO" id="GO:0003676">
    <property type="term" value="F:nucleic acid binding"/>
    <property type="evidence" value="ECO:0007669"/>
    <property type="project" value="InterPro"/>
</dbReference>
<evidence type="ECO:0000313" key="2">
    <source>
        <dbReference type="Proteomes" id="UP000499080"/>
    </source>
</evidence>
<name>A0A4Y2EKT8_ARAVE</name>
<dbReference type="EMBL" id="BGPR01000628">
    <property type="protein sequence ID" value="GBM29157.1"/>
    <property type="molecule type" value="Genomic_DNA"/>
</dbReference>
<keyword evidence="2" id="KW-1185">Reference proteome</keyword>
<proteinExistence type="predicted"/>
<comment type="caution">
    <text evidence="1">The sequence shown here is derived from an EMBL/GenBank/DDBJ whole genome shotgun (WGS) entry which is preliminary data.</text>
</comment>
<accession>A0A4Y2EKT8</accession>
<dbReference type="Proteomes" id="UP000499080">
    <property type="component" value="Unassembled WGS sequence"/>
</dbReference>
<dbReference type="InterPro" id="IPR036397">
    <property type="entry name" value="RNaseH_sf"/>
</dbReference>
<gene>
    <name evidence="1" type="ORF">AVEN_97434_1</name>
</gene>
<protein>
    <submittedName>
        <fullName evidence="1">Uncharacterized protein</fullName>
    </submittedName>
</protein>
<dbReference type="Gene3D" id="3.30.420.10">
    <property type="entry name" value="Ribonuclease H-like superfamily/Ribonuclease H"/>
    <property type="match status" value="1"/>
</dbReference>
<evidence type="ECO:0000313" key="1">
    <source>
        <dbReference type="EMBL" id="GBM29157.1"/>
    </source>
</evidence>
<organism evidence="1 2">
    <name type="scientific">Araneus ventricosus</name>
    <name type="common">Orbweaver spider</name>
    <name type="synonym">Epeira ventricosa</name>
    <dbReference type="NCBI Taxonomy" id="182803"/>
    <lineage>
        <taxon>Eukaryota</taxon>
        <taxon>Metazoa</taxon>
        <taxon>Ecdysozoa</taxon>
        <taxon>Arthropoda</taxon>
        <taxon>Chelicerata</taxon>
        <taxon>Arachnida</taxon>
        <taxon>Araneae</taxon>
        <taxon>Araneomorphae</taxon>
        <taxon>Entelegynae</taxon>
        <taxon>Araneoidea</taxon>
        <taxon>Araneidae</taxon>
        <taxon>Araneus</taxon>
    </lineage>
</organism>
<dbReference type="OrthoDB" id="6433790at2759"/>